<dbReference type="CDD" id="cd07765">
    <property type="entry name" value="KRAB_A-box"/>
    <property type="match status" value="1"/>
</dbReference>
<name>A0AA40LC74_CNENI</name>
<dbReference type="SUPFAM" id="SSF109640">
    <property type="entry name" value="KRAB domain (Kruppel-associated box)"/>
    <property type="match status" value="1"/>
</dbReference>
<dbReference type="PROSITE" id="PS50805">
    <property type="entry name" value="KRAB"/>
    <property type="match status" value="1"/>
</dbReference>
<dbReference type="PANTHER" id="PTHR23232">
    <property type="entry name" value="KRAB DOMAIN C2H2 ZINC FINGER"/>
    <property type="match status" value="1"/>
</dbReference>
<evidence type="ECO:0000259" key="1">
    <source>
        <dbReference type="PROSITE" id="PS50805"/>
    </source>
</evidence>
<organism evidence="2 3">
    <name type="scientific">Cnephaeus nilssonii</name>
    <name type="common">Northern bat</name>
    <name type="synonym">Eptesicus nilssonii</name>
    <dbReference type="NCBI Taxonomy" id="3371016"/>
    <lineage>
        <taxon>Eukaryota</taxon>
        <taxon>Metazoa</taxon>
        <taxon>Chordata</taxon>
        <taxon>Craniata</taxon>
        <taxon>Vertebrata</taxon>
        <taxon>Euteleostomi</taxon>
        <taxon>Mammalia</taxon>
        <taxon>Eutheria</taxon>
        <taxon>Laurasiatheria</taxon>
        <taxon>Chiroptera</taxon>
        <taxon>Yangochiroptera</taxon>
        <taxon>Vespertilionidae</taxon>
        <taxon>Cnephaeus</taxon>
    </lineage>
</organism>
<dbReference type="InterPro" id="IPR050169">
    <property type="entry name" value="Krueppel_C2H2_ZnF"/>
</dbReference>
<feature type="domain" description="KRAB" evidence="1">
    <location>
        <begin position="28"/>
        <end position="108"/>
    </location>
</feature>
<proteinExistence type="predicted"/>
<comment type="caution">
    <text evidence="2">The sequence shown here is derived from an EMBL/GenBank/DDBJ whole genome shotgun (WGS) entry which is preliminary data.</text>
</comment>
<dbReference type="GO" id="GO:0006355">
    <property type="term" value="P:regulation of DNA-templated transcription"/>
    <property type="evidence" value="ECO:0007669"/>
    <property type="project" value="InterPro"/>
</dbReference>
<sequence length="132" mass="14792">MQGCLPECGLPQWGQYFIQFEFVGVQDVNFEDVAIAFSQEEWGLLDEDQRHLYCDVMLEVFALVSSVVAQNFIAAPYKSFLEIFCSHPVARSQGCWHKMDQEEACSEESGSIQVDAKVMASKSSSNPEDPAL</sequence>
<dbReference type="Gene3D" id="6.10.140.140">
    <property type="match status" value="1"/>
</dbReference>
<evidence type="ECO:0000313" key="3">
    <source>
        <dbReference type="Proteomes" id="UP001177744"/>
    </source>
</evidence>
<dbReference type="EMBL" id="JAULJE010000025">
    <property type="protein sequence ID" value="KAK1327826.1"/>
    <property type="molecule type" value="Genomic_DNA"/>
</dbReference>
<gene>
    <name evidence="2" type="ORF">QTO34_012734</name>
</gene>
<protein>
    <recommendedName>
        <fullName evidence="1">KRAB domain-containing protein</fullName>
    </recommendedName>
</protein>
<dbReference type="AlphaFoldDB" id="A0AA40LC74"/>
<evidence type="ECO:0000313" key="2">
    <source>
        <dbReference type="EMBL" id="KAK1327826.1"/>
    </source>
</evidence>
<dbReference type="Pfam" id="PF01352">
    <property type="entry name" value="KRAB"/>
    <property type="match status" value="1"/>
</dbReference>
<dbReference type="SMART" id="SM00349">
    <property type="entry name" value="KRAB"/>
    <property type="match status" value="1"/>
</dbReference>
<dbReference type="Proteomes" id="UP001177744">
    <property type="component" value="Unassembled WGS sequence"/>
</dbReference>
<accession>A0AA40LC74</accession>
<keyword evidence="3" id="KW-1185">Reference proteome</keyword>
<dbReference type="InterPro" id="IPR001909">
    <property type="entry name" value="KRAB"/>
</dbReference>
<reference evidence="2" key="1">
    <citation type="submission" date="2023-06" db="EMBL/GenBank/DDBJ databases">
        <title>Reference genome for the Northern bat (Eptesicus nilssonii), a most northern bat species.</title>
        <authorList>
            <person name="Laine V.N."/>
            <person name="Pulliainen A.T."/>
            <person name="Lilley T.M."/>
        </authorList>
    </citation>
    <scope>NUCLEOTIDE SEQUENCE</scope>
    <source>
        <strain evidence="2">BLF_Eptnil</strain>
        <tissue evidence="2">Kidney</tissue>
    </source>
</reference>
<dbReference type="InterPro" id="IPR036051">
    <property type="entry name" value="KRAB_dom_sf"/>
</dbReference>
<dbReference type="PANTHER" id="PTHR23232:SF133">
    <property type="entry name" value="RIKEN CDNA 1700020N01 GENE"/>
    <property type="match status" value="1"/>
</dbReference>